<dbReference type="EMBL" id="JBHLXJ010000003">
    <property type="protein sequence ID" value="MFC0348816.1"/>
    <property type="molecule type" value="Genomic_DNA"/>
</dbReference>
<organism evidence="2 3">
    <name type="scientific">Undibacterium danionis</name>
    <dbReference type="NCBI Taxonomy" id="1812100"/>
    <lineage>
        <taxon>Bacteria</taxon>
        <taxon>Pseudomonadati</taxon>
        <taxon>Pseudomonadota</taxon>
        <taxon>Betaproteobacteria</taxon>
        <taxon>Burkholderiales</taxon>
        <taxon>Oxalobacteraceae</taxon>
        <taxon>Undibacterium</taxon>
    </lineage>
</organism>
<reference evidence="2 3" key="1">
    <citation type="submission" date="2024-09" db="EMBL/GenBank/DDBJ databases">
        <authorList>
            <person name="Sun Q."/>
            <person name="Mori K."/>
        </authorList>
    </citation>
    <scope>NUCLEOTIDE SEQUENCE [LARGE SCALE GENOMIC DNA]</scope>
    <source>
        <strain evidence="2 3">CCM 8677</strain>
    </source>
</reference>
<dbReference type="RefSeq" id="WP_390210030.1">
    <property type="nucleotide sequence ID" value="NZ_JBHLXJ010000003.1"/>
</dbReference>
<evidence type="ECO:0000313" key="3">
    <source>
        <dbReference type="Proteomes" id="UP001589844"/>
    </source>
</evidence>
<comment type="caution">
    <text evidence="2">The sequence shown here is derived from an EMBL/GenBank/DDBJ whole genome shotgun (WGS) entry which is preliminary data.</text>
</comment>
<dbReference type="InterPro" id="IPR016039">
    <property type="entry name" value="Thiolase-like"/>
</dbReference>
<dbReference type="SUPFAM" id="SSF53901">
    <property type="entry name" value="Thiolase-like"/>
    <property type="match status" value="1"/>
</dbReference>
<name>A0ABV6IAG9_9BURK</name>
<dbReference type="Pfam" id="PF13723">
    <property type="entry name" value="Ketoacyl-synt_2"/>
    <property type="match status" value="1"/>
</dbReference>
<dbReference type="InterPro" id="IPR014030">
    <property type="entry name" value="Ketoacyl_synth_N"/>
</dbReference>
<sequence length="270" mass="29837">MPSNSVHFSIAKHAQWAPGLDSTQAWQTWLQQAKIIQETDGEPPAVKSMPAMLRRRARLLGRMALEVAYACLDDLNYGNADDDPTEIPTIFCSRHGEVGHSIELMQAQLDEGTVSPIGFSSAVHNATAGLFSIARKDRSNHIALAAGTSSVEHAVIEACGLLNDGAKAVLLVNYEQALPPLFHHFEDCIEQAYAWAWLMVAPSADALNKDKNLTLQWQTASADRHEQLPPAEQTMPPGLDILRCYLNGQTKWERQAGNQHWIWSRHDALA</sequence>
<evidence type="ECO:0000313" key="2">
    <source>
        <dbReference type="EMBL" id="MFC0348816.1"/>
    </source>
</evidence>
<evidence type="ECO:0000259" key="1">
    <source>
        <dbReference type="Pfam" id="PF13723"/>
    </source>
</evidence>
<keyword evidence="3" id="KW-1185">Reference proteome</keyword>
<accession>A0ABV6IAG9</accession>
<dbReference type="Proteomes" id="UP001589844">
    <property type="component" value="Unassembled WGS sequence"/>
</dbReference>
<proteinExistence type="predicted"/>
<protein>
    <submittedName>
        <fullName evidence="2">Beta-ketoacyl synthase chain length factor</fullName>
    </submittedName>
</protein>
<feature type="domain" description="Beta-ketoacyl synthase-like N-terminal" evidence="1">
    <location>
        <begin position="26"/>
        <end position="264"/>
    </location>
</feature>
<gene>
    <name evidence="2" type="ORF">ACFFJH_03280</name>
</gene>
<dbReference type="Gene3D" id="3.40.47.10">
    <property type="match status" value="1"/>
</dbReference>